<evidence type="ECO:0000256" key="1">
    <source>
        <dbReference type="SAM" id="MobiDB-lite"/>
    </source>
</evidence>
<feature type="compositionally biased region" description="Polar residues" evidence="1">
    <location>
        <begin position="41"/>
        <end position="62"/>
    </location>
</feature>
<organism evidence="2">
    <name type="scientific">uncultured Rubrobacteraceae bacterium</name>
    <dbReference type="NCBI Taxonomy" id="349277"/>
    <lineage>
        <taxon>Bacteria</taxon>
        <taxon>Bacillati</taxon>
        <taxon>Actinomycetota</taxon>
        <taxon>Rubrobacteria</taxon>
        <taxon>Rubrobacterales</taxon>
        <taxon>Rubrobacteraceae</taxon>
        <taxon>environmental samples</taxon>
    </lineage>
</organism>
<dbReference type="AlphaFoldDB" id="A0A6J4RK14"/>
<dbReference type="EMBL" id="CADCVK010000179">
    <property type="protein sequence ID" value="CAA9475333.1"/>
    <property type="molecule type" value="Genomic_DNA"/>
</dbReference>
<feature type="non-terminal residue" evidence="2">
    <location>
        <position position="1"/>
    </location>
</feature>
<feature type="compositionally biased region" description="Low complexity" evidence="1">
    <location>
        <begin position="1"/>
        <end position="18"/>
    </location>
</feature>
<name>A0A6J4RK14_9ACTN</name>
<proteinExistence type="predicted"/>
<feature type="region of interest" description="Disordered" evidence="1">
    <location>
        <begin position="1"/>
        <end position="70"/>
    </location>
</feature>
<evidence type="ECO:0000313" key="2">
    <source>
        <dbReference type="EMBL" id="CAA9475333.1"/>
    </source>
</evidence>
<protein>
    <submittedName>
        <fullName evidence="2">Uncharacterized protein</fullName>
    </submittedName>
</protein>
<reference evidence="2" key="1">
    <citation type="submission" date="2020-02" db="EMBL/GenBank/DDBJ databases">
        <authorList>
            <person name="Meier V. D."/>
        </authorList>
    </citation>
    <scope>NUCLEOTIDE SEQUENCE</scope>
    <source>
        <strain evidence="2">AVDCRST_MAG12</strain>
    </source>
</reference>
<accession>A0A6J4RK14</accession>
<feature type="non-terminal residue" evidence="2">
    <location>
        <position position="70"/>
    </location>
</feature>
<gene>
    <name evidence="2" type="ORF">AVDCRST_MAG12-1115</name>
</gene>
<sequence length="70" mass="7114">WRASTTSSPATNTTARPSCPATRPRSPAPTSATGAPCCPPSGSNSPRARSSPKPRTSGSTPAGSRRTYRG</sequence>